<comment type="caution">
    <text evidence="6">The sequence shown here is derived from an EMBL/GenBank/DDBJ whole genome shotgun (WGS) entry which is preliminary data.</text>
</comment>
<dbReference type="SUPFAM" id="SSF53850">
    <property type="entry name" value="Periplasmic binding protein-like II"/>
    <property type="match status" value="1"/>
</dbReference>
<evidence type="ECO:0000256" key="1">
    <source>
        <dbReference type="ARBA" id="ARBA00004193"/>
    </source>
</evidence>
<keyword evidence="7" id="KW-1185">Reference proteome</keyword>
<dbReference type="GO" id="GO:0015833">
    <property type="term" value="P:peptide transport"/>
    <property type="evidence" value="ECO:0007669"/>
    <property type="project" value="TreeGrafter"/>
</dbReference>
<dbReference type="AlphaFoldDB" id="A0A9X3BWC7"/>
<dbReference type="EMBL" id="JACKVK010000015">
    <property type="protein sequence ID" value="MCV7424519.1"/>
    <property type="molecule type" value="Genomic_DNA"/>
</dbReference>
<keyword evidence="3" id="KW-0813">Transport</keyword>
<evidence type="ECO:0000259" key="5">
    <source>
        <dbReference type="Pfam" id="PF00496"/>
    </source>
</evidence>
<sequence>MALAFAMIVSACSGGDSTTPNAAPTDRVLKLSFLQDPGQPPDPDVFYGTQGLLLTTNVYEGLLGFARGTATPTLVPGLATTWTASADNTTFTFELRKGVSFHDGTPFVASAVKASFDRRAAVDQGTAYMVDDVASVVEHGDHAVTVTLKSPDSTFLYQLASPYGPKMLSPTALAANAGSDHAQTYLTTHDIGTGPFTLSEAKVGDRYQLRSFPGYWGKKPFYSTVDIPVVSDTSAQQLQLDSGSVAAILHDIPSSAVSSYTSNAKFSTFVLPTAVSDYMYVNPKTFVMSNVQVRQALLQAVDVDALVANAYFGRGTAAKQAYPANISDPRYAVQNIAHDPAKLTTAVAALPASQRAVTIGFDSSSPDNQQVANLLVTQLAASGLTATVTGFPASQIFGWVNDPAGAPDILVNLGFPDAPTPYLWEHINFDPDGGVNFFKCSSPQATDLIAQGRRTGDLEAFSKAADAAIATGCWRNLVDVSDFMVAQPWLKGVEAAHDVATPTSLALAELYQ</sequence>
<dbReference type="Proteomes" id="UP001141629">
    <property type="component" value="Unassembled WGS sequence"/>
</dbReference>
<comment type="similarity">
    <text evidence="2">Belongs to the bacterial solute-binding protein 5 family.</text>
</comment>
<dbReference type="InterPro" id="IPR023765">
    <property type="entry name" value="SBP_5_CS"/>
</dbReference>
<dbReference type="Gene3D" id="3.10.105.10">
    <property type="entry name" value="Dipeptide-binding Protein, Domain 3"/>
    <property type="match status" value="1"/>
</dbReference>
<dbReference type="PIRSF" id="PIRSF002741">
    <property type="entry name" value="MppA"/>
    <property type="match status" value="1"/>
</dbReference>
<evidence type="ECO:0000256" key="2">
    <source>
        <dbReference type="ARBA" id="ARBA00005695"/>
    </source>
</evidence>
<dbReference type="PANTHER" id="PTHR30290">
    <property type="entry name" value="PERIPLASMIC BINDING COMPONENT OF ABC TRANSPORTER"/>
    <property type="match status" value="1"/>
</dbReference>
<dbReference type="GO" id="GO:0043190">
    <property type="term" value="C:ATP-binding cassette (ABC) transporter complex"/>
    <property type="evidence" value="ECO:0007669"/>
    <property type="project" value="InterPro"/>
</dbReference>
<evidence type="ECO:0000256" key="3">
    <source>
        <dbReference type="ARBA" id="ARBA00022448"/>
    </source>
</evidence>
<dbReference type="InterPro" id="IPR000914">
    <property type="entry name" value="SBP_5_dom"/>
</dbReference>
<keyword evidence="4" id="KW-0732">Signal</keyword>
<dbReference type="Gene3D" id="3.40.190.10">
    <property type="entry name" value="Periplasmic binding protein-like II"/>
    <property type="match status" value="1"/>
</dbReference>
<dbReference type="CDD" id="cd00995">
    <property type="entry name" value="PBP2_NikA_DppA_OppA_like"/>
    <property type="match status" value="1"/>
</dbReference>
<dbReference type="InterPro" id="IPR039424">
    <property type="entry name" value="SBP_5"/>
</dbReference>
<dbReference type="Pfam" id="PF00496">
    <property type="entry name" value="SBP_bac_5"/>
    <property type="match status" value="1"/>
</dbReference>
<evidence type="ECO:0000256" key="4">
    <source>
        <dbReference type="ARBA" id="ARBA00022729"/>
    </source>
</evidence>
<proteinExistence type="inferred from homology"/>
<comment type="subcellular location">
    <subcellularLocation>
        <location evidence="1">Cell membrane</location>
        <topology evidence="1">Lipid-anchor</topology>
    </subcellularLocation>
</comment>
<evidence type="ECO:0000313" key="6">
    <source>
        <dbReference type="EMBL" id="MCV7424519.1"/>
    </source>
</evidence>
<dbReference type="GO" id="GO:0042597">
    <property type="term" value="C:periplasmic space"/>
    <property type="evidence" value="ECO:0007669"/>
    <property type="project" value="UniProtKB-ARBA"/>
</dbReference>
<feature type="domain" description="Solute-binding protein family 5" evidence="5">
    <location>
        <begin position="73"/>
        <end position="421"/>
    </location>
</feature>
<dbReference type="PANTHER" id="PTHR30290:SF10">
    <property type="entry name" value="PERIPLASMIC OLIGOPEPTIDE-BINDING PROTEIN-RELATED"/>
    <property type="match status" value="1"/>
</dbReference>
<evidence type="ECO:0000313" key="7">
    <source>
        <dbReference type="Proteomes" id="UP001141629"/>
    </source>
</evidence>
<reference evidence="6" key="2">
    <citation type="journal article" date="2022" name="BMC Genomics">
        <title>Comparative genome analysis of mycobacteria focusing on tRNA and non-coding RNA.</title>
        <authorList>
            <person name="Behra P.R.K."/>
            <person name="Pettersson B.M.F."/>
            <person name="Ramesh M."/>
            <person name="Das S."/>
            <person name="Dasgupta S."/>
            <person name="Kirsebom L.A."/>
        </authorList>
    </citation>
    <scope>NUCLEOTIDE SEQUENCE</scope>
    <source>
        <strain evidence="6">DSM 44838</strain>
    </source>
</reference>
<name>A0A9X3BWC7_9MYCO</name>
<organism evidence="6 7">
    <name type="scientific">Mycobacterium yunnanensis</name>
    <dbReference type="NCBI Taxonomy" id="368477"/>
    <lineage>
        <taxon>Bacteria</taxon>
        <taxon>Bacillati</taxon>
        <taxon>Actinomycetota</taxon>
        <taxon>Actinomycetes</taxon>
        <taxon>Mycobacteriales</taxon>
        <taxon>Mycobacteriaceae</taxon>
        <taxon>Mycobacterium</taxon>
    </lineage>
</organism>
<dbReference type="InterPro" id="IPR030678">
    <property type="entry name" value="Peptide/Ni-bd"/>
</dbReference>
<gene>
    <name evidence="6" type="ORF">H7K45_28645</name>
</gene>
<dbReference type="PROSITE" id="PS01040">
    <property type="entry name" value="SBP_BACTERIAL_5"/>
    <property type="match status" value="1"/>
</dbReference>
<accession>A0A9X3BWC7</accession>
<dbReference type="GO" id="GO:1904680">
    <property type="term" value="F:peptide transmembrane transporter activity"/>
    <property type="evidence" value="ECO:0007669"/>
    <property type="project" value="TreeGrafter"/>
</dbReference>
<reference evidence="6" key="1">
    <citation type="submission" date="2020-07" db="EMBL/GenBank/DDBJ databases">
        <authorList>
            <person name="Pettersson B.M.F."/>
            <person name="Behra P.R.K."/>
            <person name="Ramesh M."/>
            <person name="Das S."/>
            <person name="Dasgupta S."/>
            <person name="Kirsebom L.A."/>
        </authorList>
    </citation>
    <scope>NUCLEOTIDE SEQUENCE</scope>
    <source>
        <strain evidence="6">DSM 44838</strain>
    </source>
</reference>
<protein>
    <submittedName>
        <fullName evidence="6">ABC transporter substrate-binding protein</fullName>
    </submittedName>
</protein>